<dbReference type="RefSeq" id="WP_011827829.1">
    <property type="nucleotide sequence ID" value="NC_008825.1"/>
</dbReference>
<dbReference type="eggNOG" id="COG2814">
    <property type="taxonomic scope" value="Bacteria"/>
</dbReference>
<feature type="transmembrane region" description="Helical" evidence="4">
    <location>
        <begin position="368"/>
        <end position="386"/>
    </location>
</feature>
<dbReference type="Pfam" id="PF07690">
    <property type="entry name" value="MFS_1"/>
    <property type="match status" value="1"/>
</dbReference>
<feature type="transmembrane region" description="Helical" evidence="4">
    <location>
        <begin position="170"/>
        <end position="194"/>
    </location>
</feature>
<dbReference type="KEGG" id="mpt:Mpe_A0228"/>
<reference evidence="6 7" key="1">
    <citation type="journal article" date="2007" name="J. Bacteriol.">
        <title>Whole-genome analysis of the methyl tert-butyl ether-degrading beta-proteobacterium Methylibium petroleiphilum PM1.</title>
        <authorList>
            <person name="Kane S.R."/>
            <person name="Chakicherla A.Y."/>
            <person name="Chain P.S.G."/>
            <person name="Schmidt R."/>
            <person name="Shin M.W."/>
            <person name="Legler T.C."/>
            <person name="Scow K.M."/>
            <person name="Larimer F.W."/>
            <person name="Lucas S.M."/>
            <person name="Richardson P.M."/>
            <person name="Hristova K.R."/>
        </authorList>
    </citation>
    <scope>NUCLEOTIDE SEQUENCE [LARGE SCALE GENOMIC DNA]</scope>
    <source>
        <strain evidence="7">ATCC BAA-1232 / LMG 22953 / PM1</strain>
    </source>
</reference>
<dbReference type="AlphaFoldDB" id="A2SCA1"/>
<feature type="transmembrane region" description="Helical" evidence="4">
    <location>
        <begin position="335"/>
        <end position="356"/>
    </location>
</feature>
<feature type="transmembrane region" description="Helical" evidence="4">
    <location>
        <begin position="215"/>
        <end position="237"/>
    </location>
</feature>
<keyword evidence="7" id="KW-1185">Reference proteome</keyword>
<dbReference type="EMBL" id="CP000555">
    <property type="protein sequence ID" value="ABM93190.1"/>
    <property type="molecule type" value="Genomic_DNA"/>
</dbReference>
<keyword evidence="3 4" id="KW-0472">Membrane</keyword>
<protein>
    <recommendedName>
        <fullName evidence="5">Major facilitator superfamily (MFS) profile domain-containing protein</fullName>
    </recommendedName>
</protein>
<dbReference type="SUPFAM" id="SSF103473">
    <property type="entry name" value="MFS general substrate transporter"/>
    <property type="match status" value="1"/>
</dbReference>
<dbReference type="GO" id="GO:0005886">
    <property type="term" value="C:plasma membrane"/>
    <property type="evidence" value="ECO:0007669"/>
    <property type="project" value="TreeGrafter"/>
</dbReference>
<dbReference type="InterPro" id="IPR020846">
    <property type="entry name" value="MFS_dom"/>
</dbReference>
<feature type="transmembrane region" description="Helical" evidence="4">
    <location>
        <begin position="302"/>
        <end position="323"/>
    </location>
</feature>
<name>A2SCA1_METPP</name>
<evidence type="ECO:0000259" key="5">
    <source>
        <dbReference type="PROSITE" id="PS50850"/>
    </source>
</evidence>
<dbReference type="HOGENOM" id="CLU_035018_0_0_4"/>
<evidence type="ECO:0000313" key="6">
    <source>
        <dbReference type="EMBL" id="ABM93190.1"/>
    </source>
</evidence>
<dbReference type="PANTHER" id="PTHR23521:SF3">
    <property type="entry name" value="MFS TRANSPORTER"/>
    <property type="match status" value="1"/>
</dbReference>
<feature type="transmembrane region" description="Helical" evidence="4">
    <location>
        <begin position="243"/>
        <end position="266"/>
    </location>
</feature>
<evidence type="ECO:0000256" key="1">
    <source>
        <dbReference type="ARBA" id="ARBA00022692"/>
    </source>
</evidence>
<evidence type="ECO:0000256" key="2">
    <source>
        <dbReference type="ARBA" id="ARBA00022989"/>
    </source>
</evidence>
<dbReference type="InterPro" id="IPR011701">
    <property type="entry name" value="MFS"/>
</dbReference>
<gene>
    <name evidence="6" type="ordered locus">Mpe_A0228</name>
</gene>
<keyword evidence="1 4" id="KW-0812">Transmembrane</keyword>
<evidence type="ECO:0000256" key="4">
    <source>
        <dbReference type="SAM" id="Phobius"/>
    </source>
</evidence>
<dbReference type="InterPro" id="IPR036259">
    <property type="entry name" value="MFS_trans_sf"/>
</dbReference>
<dbReference type="PANTHER" id="PTHR23521">
    <property type="entry name" value="TRANSPORTER MFS SUPERFAMILY"/>
    <property type="match status" value="1"/>
</dbReference>
<sequence>MSSDAPVGRGLWRIGAGTTLVVLAFSVVNPVLAVTLQRRGVNAGAIGLFAMLPFLTVATMIPVMPRVFARLGVIRAYRGGLVLGVLSLAGYALTDSYLAWCCWSVLGALGAAAEWNGTEALIAFNAPPARRGRFTGMYQTALGAALAVGPLLPGALQWLLPAGKPLHTVWLLWGAAAIYALALGVTAGPAVGRLRASHTGGGRDSLRAALRARPALVWIAFAGGVFEAGLGGITAAYGSQLGMSLGVATSIAGALGVGSFVLQYPAGWLADHAPVRRVFGVAGALLLLSVLAFGLAPRVAALFWVAAFLWGAIGGALYTLTMVRVAHEFTGRSTIAGTAAMITGYTAGGAVGPAVSGLMLERCGVPGQSLWLAALAVSVIAVALRMRAGPEGP</sequence>
<feature type="transmembrane region" description="Helical" evidence="4">
    <location>
        <begin position="43"/>
        <end position="63"/>
    </location>
</feature>
<feature type="transmembrane region" description="Helical" evidence="4">
    <location>
        <begin position="75"/>
        <end position="91"/>
    </location>
</feature>
<dbReference type="GO" id="GO:0022857">
    <property type="term" value="F:transmembrane transporter activity"/>
    <property type="evidence" value="ECO:0007669"/>
    <property type="project" value="InterPro"/>
</dbReference>
<feature type="domain" description="Major facilitator superfamily (MFS) profile" evidence="5">
    <location>
        <begin position="208"/>
        <end position="393"/>
    </location>
</feature>
<evidence type="ECO:0000313" key="7">
    <source>
        <dbReference type="Proteomes" id="UP000000366"/>
    </source>
</evidence>
<proteinExistence type="predicted"/>
<keyword evidence="2 4" id="KW-1133">Transmembrane helix</keyword>
<feature type="transmembrane region" description="Helical" evidence="4">
    <location>
        <begin position="136"/>
        <end position="158"/>
    </location>
</feature>
<evidence type="ECO:0000256" key="3">
    <source>
        <dbReference type="ARBA" id="ARBA00023136"/>
    </source>
</evidence>
<dbReference type="PROSITE" id="PS50850">
    <property type="entry name" value="MFS"/>
    <property type="match status" value="1"/>
</dbReference>
<dbReference type="Proteomes" id="UP000000366">
    <property type="component" value="Chromosome"/>
</dbReference>
<feature type="transmembrane region" description="Helical" evidence="4">
    <location>
        <begin position="278"/>
        <end position="296"/>
    </location>
</feature>
<accession>A2SCA1</accession>
<dbReference type="Gene3D" id="1.20.1250.20">
    <property type="entry name" value="MFS general substrate transporter like domains"/>
    <property type="match status" value="2"/>
</dbReference>
<organism evidence="6 7">
    <name type="scientific">Methylibium petroleiphilum (strain ATCC BAA-1232 / LMG 22953 / PM1)</name>
    <dbReference type="NCBI Taxonomy" id="420662"/>
    <lineage>
        <taxon>Bacteria</taxon>
        <taxon>Pseudomonadati</taxon>
        <taxon>Pseudomonadota</taxon>
        <taxon>Betaproteobacteria</taxon>
        <taxon>Burkholderiales</taxon>
        <taxon>Sphaerotilaceae</taxon>
        <taxon>Methylibium</taxon>
    </lineage>
</organism>